<evidence type="ECO:0000259" key="2">
    <source>
        <dbReference type="Pfam" id="PF18545"/>
    </source>
</evidence>
<dbReference type="Proteomes" id="UP000253273">
    <property type="component" value="Chromosome"/>
</dbReference>
<dbReference type="Proteomes" id="UP000252985">
    <property type="component" value="Chromosome"/>
</dbReference>
<sequence length="104" mass="11256">MSEFPSDDPVSISYDSDSETHEVRFDPDAIAPSMAIVEAMAGILDTPPTELEPLVETVDPMALDRLVNGADEGTDRTLEFRYLARRVTVHSHGIVEVGAPSNGD</sequence>
<dbReference type="Pfam" id="PF18545">
    <property type="entry name" value="HalOD1"/>
    <property type="match status" value="1"/>
</dbReference>
<dbReference type="RefSeq" id="WP_114585832.1">
    <property type="nucleotide sequence ID" value="NZ_CP031148.1"/>
</dbReference>
<feature type="domain" description="Halobacterial output" evidence="2">
    <location>
        <begin position="32"/>
        <end position="97"/>
    </location>
</feature>
<evidence type="ECO:0000313" key="5">
    <source>
        <dbReference type="Proteomes" id="UP000252985"/>
    </source>
</evidence>
<reference evidence="3 6" key="2">
    <citation type="submission" date="2018-07" db="EMBL/GenBank/DDBJ databases">
        <title>Genome sequences of Haloplanus sp. CBA1113.</title>
        <authorList>
            <person name="Kim Y.B."/>
            <person name="Roh S.W."/>
        </authorList>
    </citation>
    <scope>NUCLEOTIDE SEQUENCE [LARGE SCALE GENOMIC DNA]</scope>
    <source>
        <strain evidence="3 6">CBA1113</strain>
    </source>
</reference>
<evidence type="ECO:0000313" key="6">
    <source>
        <dbReference type="Proteomes" id="UP000253273"/>
    </source>
</evidence>
<proteinExistence type="predicted"/>
<dbReference type="EMBL" id="CP031148">
    <property type="protein sequence ID" value="AXG10071.1"/>
    <property type="molecule type" value="Genomic_DNA"/>
</dbReference>
<evidence type="ECO:0000313" key="3">
    <source>
        <dbReference type="EMBL" id="AXG06695.1"/>
    </source>
</evidence>
<dbReference type="AlphaFoldDB" id="A0A345E3C3"/>
<dbReference type="EMBL" id="CP031150">
    <property type="protein sequence ID" value="AXG06695.1"/>
    <property type="molecule type" value="Genomic_DNA"/>
</dbReference>
<dbReference type="OrthoDB" id="271604at2157"/>
<dbReference type="KEGG" id="haj:DU500_09780"/>
<keyword evidence="6" id="KW-1185">Reference proteome</keyword>
<dbReference type="GeneID" id="37287218"/>
<dbReference type="KEGG" id="haq:DU484_09530"/>
<organism evidence="3 6">
    <name type="scientific">Haloplanus rubicundus</name>
    <dbReference type="NCBI Taxonomy" id="1547898"/>
    <lineage>
        <taxon>Archaea</taxon>
        <taxon>Methanobacteriati</taxon>
        <taxon>Methanobacteriota</taxon>
        <taxon>Stenosarchaea group</taxon>
        <taxon>Halobacteria</taxon>
        <taxon>Halobacteriales</taxon>
        <taxon>Haloferacaceae</taxon>
        <taxon>Haloplanus</taxon>
    </lineage>
</organism>
<accession>A0A345ECZ9</accession>
<gene>
    <name evidence="4" type="ORF">DU484_09530</name>
    <name evidence="3" type="ORF">DU500_09780</name>
</gene>
<name>A0A345E3C3_9EURY</name>
<evidence type="ECO:0000313" key="4">
    <source>
        <dbReference type="EMBL" id="AXG10071.1"/>
    </source>
</evidence>
<evidence type="ECO:0000256" key="1">
    <source>
        <dbReference type="SAM" id="MobiDB-lite"/>
    </source>
</evidence>
<feature type="region of interest" description="Disordered" evidence="1">
    <location>
        <begin position="1"/>
        <end position="24"/>
    </location>
</feature>
<protein>
    <recommendedName>
        <fullName evidence="2">Halobacterial output domain-containing protein</fullName>
    </recommendedName>
</protein>
<accession>A0A345E3C3</accession>
<reference evidence="4 5" key="1">
    <citation type="submission" date="2018-07" db="EMBL/GenBank/DDBJ databases">
        <title>Genome sequences of Haloplanus sp. CBA1112.</title>
        <authorList>
            <person name="Kim Y.B."/>
            <person name="Roh S.W."/>
        </authorList>
    </citation>
    <scope>NUCLEOTIDE SEQUENCE [LARGE SCALE GENOMIC DNA]</scope>
    <source>
        <strain evidence="4 5">CBA1112</strain>
    </source>
</reference>
<dbReference type="InterPro" id="IPR040624">
    <property type="entry name" value="HalOD1"/>
</dbReference>